<name>A0A2Z4PNX3_9GAMM</name>
<accession>A0A2Z4PNX3</accession>
<reference evidence="4 7" key="1">
    <citation type="submission" date="2016-06" db="EMBL/GenBank/DDBJ databases">
        <title>The sequenced genome of the ice-adhering bacterium Marinomonas primoryensis, from Antarctica.</title>
        <authorList>
            <person name="Graham L."/>
            <person name="Vance T.D.R."/>
            <person name="Davies P.L."/>
        </authorList>
    </citation>
    <scope>NUCLEOTIDE SEQUENCE [LARGE SCALE GENOMIC DNA]</scope>
    <source>
        <strain evidence="4 7">AceL</strain>
    </source>
</reference>
<dbReference type="Pfam" id="PF13808">
    <property type="entry name" value="DDE_Tnp_1_assoc"/>
    <property type="match status" value="1"/>
</dbReference>
<dbReference type="NCBIfam" id="NF033564">
    <property type="entry name" value="transpos_ISAs1"/>
    <property type="match status" value="1"/>
</dbReference>
<protein>
    <recommendedName>
        <fullName evidence="8">Transposase</fullName>
    </recommendedName>
</protein>
<dbReference type="InterPro" id="IPR002559">
    <property type="entry name" value="Transposase_11"/>
</dbReference>
<evidence type="ECO:0000259" key="1">
    <source>
        <dbReference type="Pfam" id="PF01609"/>
    </source>
</evidence>
<evidence type="ECO:0000313" key="5">
    <source>
        <dbReference type="EMBL" id="AWX99232.1"/>
    </source>
</evidence>
<dbReference type="InterPro" id="IPR051698">
    <property type="entry name" value="Transposase_11-like"/>
</dbReference>
<evidence type="ECO:0000313" key="4">
    <source>
        <dbReference type="EMBL" id="AWX98753.1"/>
    </source>
</evidence>
<dbReference type="PANTHER" id="PTHR30298:SF0">
    <property type="entry name" value="PROTEIN YBFL-RELATED"/>
    <property type="match status" value="1"/>
</dbReference>
<feature type="domain" description="Transposase IS4-like" evidence="1">
    <location>
        <begin position="102"/>
        <end position="337"/>
    </location>
</feature>
<dbReference type="RefSeq" id="WP_112134738.1">
    <property type="nucleotide sequence ID" value="NZ_CP016181.1"/>
</dbReference>
<dbReference type="GO" id="GO:0003677">
    <property type="term" value="F:DNA binding"/>
    <property type="evidence" value="ECO:0007669"/>
    <property type="project" value="InterPro"/>
</dbReference>
<proteinExistence type="predicted"/>
<dbReference type="EMBL" id="CP016181">
    <property type="protein sequence ID" value="AWX99232.1"/>
    <property type="molecule type" value="Genomic_DNA"/>
</dbReference>
<dbReference type="InterPro" id="IPR047647">
    <property type="entry name" value="ISAs1_transpos"/>
</dbReference>
<dbReference type="AlphaFoldDB" id="A0A2Z4PNX3"/>
<evidence type="ECO:0008006" key="8">
    <source>
        <dbReference type="Google" id="ProtNLM"/>
    </source>
</evidence>
<dbReference type="EMBL" id="CP016181">
    <property type="protein sequence ID" value="AWX98606.1"/>
    <property type="molecule type" value="Genomic_DNA"/>
</dbReference>
<dbReference type="GO" id="GO:0006313">
    <property type="term" value="P:DNA transposition"/>
    <property type="evidence" value="ECO:0007669"/>
    <property type="project" value="InterPro"/>
</dbReference>
<evidence type="ECO:0000313" key="7">
    <source>
        <dbReference type="Proteomes" id="UP000249898"/>
    </source>
</evidence>
<evidence type="ECO:0000313" key="3">
    <source>
        <dbReference type="EMBL" id="AWX98606.1"/>
    </source>
</evidence>
<dbReference type="EMBL" id="CP016181">
    <property type="protein sequence ID" value="AWX98753.1"/>
    <property type="molecule type" value="Genomic_DNA"/>
</dbReference>
<dbReference type="EMBL" id="CP016181">
    <property type="protein sequence ID" value="AWY00911.1"/>
    <property type="molecule type" value="Genomic_DNA"/>
</dbReference>
<evidence type="ECO:0000259" key="2">
    <source>
        <dbReference type="Pfam" id="PF13808"/>
    </source>
</evidence>
<dbReference type="Pfam" id="PF01609">
    <property type="entry name" value="DDE_Tnp_1"/>
    <property type="match status" value="1"/>
</dbReference>
<dbReference type="Proteomes" id="UP000249898">
    <property type="component" value="Chromosome"/>
</dbReference>
<organism evidence="4 7">
    <name type="scientific">Marinomonas primoryensis</name>
    <dbReference type="NCBI Taxonomy" id="178399"/>
    <lineage>
        <taxon>Bacteria</taxon>
        <taxon>Pseudomonadati</taxon>
        <taxon>Pseudomonadota</taxon>
        <taxon>Gammaproteobacteria</taxon>
        <taxon>Oceanospirillales</taxon>
        <taxon>Oceanospirillaceae</taxon>
        <taxon>Marinomonas</taxon>
    </lineage>
</organism>
<evidence type="ECO:0000313" key="6">
    <source>
        <dbReference type="EMBL" id="AWY00911.1"/>
    </source>
</evidence>
<dbReference type="OrthoDB" id="8001376at2"/>
<sequence length="370" mass="42363">MTLLNRMMQLNDPRQQAKCTHDLGEVVFMTTCALLCGADDWESIQLFADTRKDWFKQFLRLPGGIPSHDTFNRLFSLLDPICYREMFCGWVQDMLIDTPLSGVVAIDGKTVRASRSSKLQAIHMVNAWASQAGVSLGQYKVDKKSNEIKAIPKLLDQLAIKGCLVTMDAMGCQKDIVSKVIERESDYLVTVKSNQKTLHKELETYFDHYWENHTQDTLNDHFFEQQNEAHGRKEHRRCWVKTDVSSLSIAAEWQVKTVAAIQSDRIANEKGRSHIRYFISSKLMTAEEVLKATRAHWGVENQLHWVLDVSFGEDQCRARQGYAAENLATTRQIALNLLKQETSLKLGIKNKRKACGWDDKYLFKVMGLVK</sequence>
<dbReference type="InterPro" id="IPR032806">
    <property type="entry name" value="YbfD_N"/>
</dbReference>
<dbReference type="PANTHER" id="PTHR30298">
    <property type="entry name" value="H REPEAT-ASSOCIATED PREDICTED TRANSPOSASE"/>
    <property type="match status" value="1"/>
</dbReference>
<gene>
    <name evidence="3" type="ORF">A8139_00340</name>
    <name evidence="4" type="ORF">A8139_01160</name>
    <name evidence="5" type="ORF">A8139_03855</name>
    <name evidence="6" type="ORF">A8139_13665</name>
</gene>
<dbReference type="GO" id="GO:0004803">
    <property type="term" value="F:transposase activity"/>
    <property type="evidence" value="ECO:0007669"/>
    <property type="project" value="InterPro"/>
</dbReference>
<feature type="domain" description="H repeat-associated protein N-terminal" evidence="2">
    <location>
        <begin position="6"/>
        <end position="91"/>
    </location>
</feature>